<dbReference type="PROSITE" id="PS00122">
    <property type="entry name" value="CARBOXYLESTERASE_B_1"/>
    <property type="match status" value="1"/>
</dbReference>
<evidence type="ECO:0000313" key="9">
    <source>
        <dbReference type="Proteomes" id="UP001627154"/>
    </source>
</evidence>
<keyword evidence="3 6" id="KW-0378">Hydrolase</keyword>
<evidence type="ECO:0000256" key="2">
    <source>
        <dbReference type="ARBA" id="ARBA00022487"/>
    </source>
</evidence>
<dbReference type="GO" id="GO:0052689">
    <property type="term" value="F:carboxylic ester hydrolase activity"/>
    <property type="evidence" value="ECO:0007669"/>
    <property type="project" value="UniProtKB-KW"/>
</dbReference>
<keyword evidence="2" id="KW-0719">Serine esterase</keyword>
<feature type="domain" description="Carboxylesterase type B" evidence="7">
    <location>
        <begin position="29"/>
        <end position="577"/>
    </location>
</feature>
<keyword evidence="6" id="KW-0732">Signal</keyword>
<dbReference type="AlphaFoldDB" id="A0ABD2XQT9"/>
<dbReference type="SUPFAM" id="SSF53474">
    <property type="entry name" value="alpha/beta-Hydrolases"/>
    <property type="match status" value="1"/>
</dbReference>
<reference evidence="8 9" key="1">
    <citation type="journal article" date="2024" name="bioRxiv">
        <title>A reference genome for Trichogramma kaykai: A tiny desert-dwelling parasitoid wasp with competing sex-ratio distorters.</title>
        <authorList>
            <person name="Culotta J."/>
            <person name="Lindsey A.R."/>
        </authorList>
    </citation>
    <scope>NUCLEOTIDE SEQUENCE [LARGE SCALE GENOMIC DNA]</scope>
    <source>
        <strain evidence="8 9">KSX58</strain>
    </source>
</reference>
<organism evidence="8 9">
    <name type="scientific">Trichogramma kaykai</name>
    <dbReference type="NCBI Taxonomy" id="54128"/>
    <lineage>
        <taxon>Eukaryota</taxon>
        <taxon>Metazoa</taxon>
        <taxon>Ecdysozoa</taxon>
        <taxon>Arthropoda</taxon>
        <taxon>Hexapoda</taxon>
        <taxon>Insecta</taxon>
        <taxon>Pterygota</taxon>
        <taxon>Neoptera</taxon>
        <taxon>Endopterygota</taxon>
        <taxon>Hymenoptera</taxon>
        <taxon>Apocrita</taxon>
        <taxon>Proctotrupomorpha</taxon>
        <taxon>Chalcidoidea</taxon>
        <taxon>Trichogrammatidae</taxon>
        <taxon>Trichogramma</taxon>
    </lineage>
</organism>
<dbReference type="InterPro" id="IPR019826">
    <property type="entry name" value="Carboxylesterase_B_AS"/>
</dbReference>
<evidence type="ECO:0000256" key="5">
    <source>
        <dbReference type="ARBA" id="ARBA00023180"/>
    </source>
</evidence>
<dbReference type="Pfam" id="PF00135">
    <property type="entry name" value="COesterase"/>
    <property type="match status" value="1"/>
</dbReference>
<comment type="similarity">
    <text evidence="1 6">Belongs to the type-B carboxylesterase/lipase family.</text>
</comment>
<keyword evidence="9" id="KW-1185">Reference proteome</keyword>
<dbReference type="InterPro" id="IPR029058">
    <property type="entry name" value="AB_hydrolase_fold"/>
</dbReference>
<evidence type="ECO:0000256" key="4">
    <source>
        <dbReference type="ARBA" id="ARBA00023157"/>
    </source>
</evidence>
<dbReference type="EMBL" id="JBJJXI010000007">
    <property type="protein sequence ID" value="KAL3407491.1"/>
    <property type="molecule type" value="Genomic_DNA"/>
</dbReference>
<protein>
    <recommendedName>
        <fullName evidence="6">Carboxylic ester hydrolase</fullName>
        <ecNumber evidence="6">3.1.1.-</ecNumber>
    </recommendedName>
</protein>
<dbReference type="Gene3D" id="3.40.50.1820">
    <property type="entry name" value="alpha/beta hydrolase"/>
    <property type="match status" value="1"/>
</dbReference>
<evidence type="ECO:0000256" key="6">
    <source>
        <dbReference type="RuleBase" id="RU361235"/>
    </source>
</evidence>
<evidence type="ECO:0000256" key="1">
    <source>
        <dbReference type="ARBA" id="ARBA00005964"/>
    </source>
</evidence>
<feature type="signal peptide" evidence="6">
    <location>
        <begin position="1"/>
        <end position="20"/>
    </location>
</feature>
<dbReference type="PANTHER" id="PTHR43142">
    <property type="entry name" value="CARBOXYLIC ESTER HYDROLASE"/>
    <property type="match status" value="1"/>
</dbReference>
<evidence type="ECO:0000313" key="8">
    <source>
        <dbReference type="EMBL" id="KAL3407491.1"/>
    </source>
</evidence>
<keyword evidence="4" id="KW-1015">Disulfide bond</keyword>
<dbReference type="InterPro" id="IPR002018">
    <property type="entry name" value="CarbesteraseB"/>
</dbReference>
<name>A0ABD2XQT9_9HYME</name>
<comment type="caution">
    <text evidence="8">The sequence shown here is derived from an EMBL/GenBank/DDBJ whole genome shotgun (WGS) entry which is preliminary data.</text>
</comment>
<feature type="chain" id="PRO_5044526420" description="Carboxylic ester hydrolase" evidence="6">
    <location>
        <begin position="21"/>
        <end position="603"/>
    </location>
</feature>
<dbReference type="PANTHER" id="PTHR43142:SF1">
    <property type="entry name" value="CARBOXYLIC ESTER HYDROLASE"/>
    <property type="match status" value="1"/>
</dbReference>
<gene>
    <name evidence="8" type="ORF">TKK_000467</name>
</gene>
<evidence type="ECO:0000256" key="3">
    <source>
        <dbReference type="ARBA" id="ARBA00022801"/>
    </source>
</evidence>
<evidence type="ECO:0000259" key="7">
    <source>
        <dbReference type="Pfam" id="PF00135"/>
    </source>
</evidence>
<proteinExistence type="inferred from homology"/>
<accession>A0ABD2XQT9</accession>
<dbReference type="EC" id="3.1.1.-" evidence="6"/>
<sequence length="603" mass="67647">MFDLIFGLLLVSAAIAAAAAAETANDTAPRVETSDRIVIGRYKTTFKGRKYEVYEGIPYCLPPIGQLRFAAPLRMEQYWGELEATNGSHRCVQYLDVPPNENGETPAGPGRVVGSEDCLYLSVNAPARQDKSRLLPVIAFIHGGSFQYGSGLPFASDNPYLMDRDVVFVAMNYRLNVLGFLSTEDENLPGNVGLKDQTAALIWIHHEIEAFGGDPDRVILVGFSAGASSVQYHYLSPLSRGLFHAGIAISGSTLNPWGFALNAREKARKLAALLNCPGTNDDDTRRMVECLKKKPAYELAAATKEFQRWQFMPEAPFAPVVETSHDDYPFITRSPEELMRAKRINDVPIVFTTVSEEGCDPGAGFMDFITIVNSAICNNSSVVIFDAAYASHDKLLKQLNDHWLSLAPHVLQYNYTLPIWQHRFVARFARLRYFGKKPIDAGTDKALIRLLTDKHYLYDIERAARMHAEASESPVYLYYYSFQSGQSRSRELSRSDKNYGVCHCDDVLLVTREPEIDIDAAKSKKALAMSNLLMDIWESVAYDRKPSVKGIEWLPINATDRKTAFLHIRGPKDYGMSSSCNMGNKRFWDLFFDQQILYDSEVK</sequence>
<dbReference type="Proteomes" id="UP001627154">
    <property type="component" value="Unassembled WGS sequence"/>
</dbReference>
<keyword evidence="5" id="KW-0325">Glycoprotein</keyword>